<feature type="domain" description="RING-type" evidence="6">
    <location>
        <begin position="262"/>
        <end position="304"/>
    </location>
</feature>
<keyword evidence="2 4" id="KW-0863">Zinc-finger</keyword>
<proteinExistence type="predicted"/>
<comment type="caution">
    <text evidence="7">The sequence shown here is derived from an EMBL/GenBank/DDBJ whole genome shotgun (WGS) entry which is preliminary data.</text>
</comment>
<dbReference type="InterPro" id="IPR001841">
    <property type="entry name" value="Znf_RING"/>
</dbReference>
<evidence type="ECO:0000256" key="5">
    <source>
        <dbReference type="SAM" id="Phobius"/>
    </source>
</evidence>
<dbReference type="GO" id="GO:0016567">
    <property type="term" value="P:protein ubiquitination"/>
    <property type="evidence" value="ECO:0007669"/>
    <property type="project" value="TreeGrafter"/>
</dbReference>
<dbReference type="EMBL" id="MBFT01000155">
    <property type="protein sequence ID" value="PVU96229.1"/>
    <property type="molecule type" value="Genomic_DNA"/>
</dbReference>
<evidence type="ECO:0000256" key="1">
    <source>
        <dbReference type="ARBA" id="ARBA00022723"/>
    </source>
</evidence>
<evidence type="ECO:0000256" key="3">
    <source>
        <dbReference type="ARBA" id="ARBA00022833"/>
    </source>
</evidence>
<dbReference type="InterPro" id="IPR013083">
    <property type="entry name" value="Znf_RING/FYVE/PHD"/>
</dbReference>
<accession>A0A2T9YV86</accession>
<dbReference type="Gene3D" id="3.30.40.10">
    <property type="entry name" value="Zinc/RING finger domain, C3HC4 (zinc finger)"/>
    <property type="match status" value="1"/>
</dbReference>
<keyword evidence="5" id="KW-1133">Transmembrane helix</keyword>
<evidence type="ECO:0000259" key="6">
    <source>
        <dbReference type="PROSITE" id="PS50089"/>
    </source>
</evidence>
<name>A0A2T9YV86_9FUNG</name>
<dbReference type="Pfam" id="PF13639">
    <property type="entry name" value="zf-RING_2"/>
    <property type="match status" value="1"/>
</dbReference>
<evidence type="ECO:0000313" key="8">
    <source>
        <dbReference type="Proteomes" id="UP000245699"/>
    </source>
</evidence>
<dbReference type="SMART" id="SM00184">
    <property type="entry name" value="RING"/>
    <property type="match status" value="1"/>
</dbReference>
<dbReference type="PANTHER" id="PTHR45969:SF69">
    <property type="entry name" value="FINGER DOMAIN PROTEIN, PUTATIVE (AFU_ORTHOLOGUE AFUA_3G12190)-RELATED"/>
    <property type="match status" value="1"/>
</dbReference>
<evidence type="ECO:0000313" key="7">
    <source>
        <dbReference type="EMBL" id="PVU96229.1"/>
    </source>
</evidence>
<keyword evidence="5" id="KW-0812">Transmembrane</keyword>
<protein>
    <recommendedName>
        <fullName evidence="6">RING-type domain-containing protein</fullName>
    </recommendedName>
</protein>
<keyword evidence="3" id="KW-0862">Zinc</keyword>
<dbReference type="GO" id="GO:0061630">
    <property type="term" value="F:ubiquitin protein ligase activity"/>
    <property type="evidence" value="ECO:0007669"/>
    <property type="project" value="TreeGrafter"/>
</dbReference>
<keyword evidence="8" id="KW-1185">Reference proteome</keyword>
<dbReference type="Proteomes" id="UP000245699">
    <property type="component" value="Unassembled WGS sequence"/>
</dbReference>
<feature type="transmembrane region" description="Helical" evidence="5">
    <location>
        <begin position="16"/>
        <end position="38"/>
    </location>
</feature>
<organism evidence="7 8">
    <name type="scientific">Furculomyces boomerangus</name>
    <dbReference type="NCBI Taxonomy" id="61424"/>
    <lineage>
        <taxon>Eukaryota</taxon>
        <taxon>Fungi</taxon>
        <taxon>Fungi incertae sedis</taxon>
        <taxon>Zoopagomycota</taxon>
        <taxon>Kickxellomycotina</taxon>
        <taxon>Harpellomycetes</taxon>
        <taxon>Harpellales</taxon>
        <taxon>Harpellaceae</taxon>
        <taxon>Furculomyces</taxon>
    </lineage>
</organism>
<dbReference type="PANTHER" id="PTHR45969">
    <property type="entry name" value="RING ZINC FINGER PROTEIN-RELATED"/>
    <property type="match status" value="1"/>
</dbReference>
<sequence>MQAQIHKDDKQNSCNVLYLVSPFIILAALMATIFYILLKVRTKHQPYNHQEFNHVVLSSVHQTSNEIGIHNINNVFASDGTNLYQDGVLLGTIEGLGNSRALIMNGSDGFIGQLVVIGEQDSDSENQKDEINHLTKNELEKYSIVKFSQVCNKLDSLEEYEEFTSGKNLSDDENCVLGKTDIKYPTINEHVKGISINLERNVKEMEQSSKCLLGKSEYKIKKTAPNNNLQQIITSNEPIEWLDGQNVSCCCGGKRPENSVECLICFEEISHLDEVRMIPCLHYYHVRCLDLWLLKSSVLCPACRFDLRIGRHK</sequence>
<dbReference type="STRING" id="61424.A0A2T9YV86"/>
<dbReference type="OrthoDB" id="8062037at2759"/>
<gene>
    <name evidence="7" type="ORF">BB559_002453</name>
</gene>
<evidence type="ECO:0000256" key="4">
    <source>
        <dbReference type="PROSITE-ProRule" id="PRU00175"/>
    </source>
</evidence>
<keyword evidence="5" id="KW-0472">Membrane</keyword>
<dbReference type="GO" id="GO:0008270">
    <property type="term" value="F:zinc ion binding"/>
    <property type="evidence" value="ECO:0007669"/>
    <property type="project" value="UniProtKB-KW"/>
</dbReference>
<keyword evidence="1" id="KW-0479">Metal-binding</keyword>
<reference evidence="7 8" key="1">
    <citation type="journal article" date="2018" name="MBio">
        <title>Comparative Genomics Reveals the Core Gene Toolbox for the Fungus-Insect Symbiosis.</title>
        <authorList>
            <person name="Wang Y."/>
            <person name="Stata M."/>
            <person name="Wang W."/>
            <person name="Stajich J.E."/>
            <person name="White M.M."/>
            <person name="Moncalvo J.M."/>
        </authorList>
    </citation>
    <scope>NUCLEOTIDE SEQUENCE [LARGE SCALE GENOMIC DNA]</scope>
    <source>
        <strain evidence="7 8">AUS-77-4</strain>
    </source>
</reference>
<evidence type="ECO:0000256" key="2">
    <source>
        <dbReference type="ARBA" id="ARBA00022771"/>
    </source>
</evidence>
<dbReference type="SUPFAM" id="SSF57850">
    <property type="entry name" value="RING/U-box"/>
    <property type="match status" value="1"/>
</dbReference>
<dbReference type="PROSITE" id="PS50089">
    <property type="entry name" value="ZF_RING_2"/>
    <property type="match status" value="1"/>
</dbReference>
<dbReference type="AlphaFoldDB" id="A0A2T9YV86"/>